<accession>A0ACB0Z9U9</accession>
<dbReference type="Proteomes" id="UP001497535">
    <property type="component" value="Unassembled WGS sequence"/>
</dbReference>
<evidence type="ECO:0000313" key="1">
    <source>
        <dbReference type="EMBL" id="CAK5075782.1"/>
    </source>
</evidence>
<reference evidence="1" key="1">
    <citation type="submission" date="2023-11" db="EMBL/GenBank/DDBJ databases">
        <authorList>
            <person name="Poullet M."/>
        </authorList>
    </citation>
    <scope>NUCLEOTIDE SEQUENCE</scope>
    <source>
        <strain evidence="1">E1834</strain>
    </source>
</reference>
<organism evidence="1 2">
    <name type="scientific">Meloidogyne enterolobii</name>
    <name type="common">Root-knot nematode worm</name>
    <name type="synonym">Meloidogyne mayaguensis</name>
    <dbReference type="NCBI Taxonomy" id="390850"/>
    <lineage>
        <taxon>Eukaryota</taxon>
        <taxon>Metazoa</taxon>
        <taxon>Ecdysozoa</taxon>
        <taxon>Nematoda</taxon>
        <taxon>Chromadorea</taxon>
        <taxon>Rhabditida</taxon>
        <taxon>Tylenchina</taxon>
        <taxon>Tylenchomorpha</taxon>
        <taxon>Tylenchoidea</taxon>
        <taxon>Meloidogynidae</taxon>
        <taxon>Meloidogyninae</taxon>
        <taxon>Meloidogyne</taxon>
    </lineage>
</organism>
<dbReference type="EMBL" id="CAVMJV010000028">
    <property type="protein sequence ID" value="CAK5075782.1"/>
    <property type="molecule type" value="Genomic_DNA"/>
</dbReference>
<gene>
    <name evidence="1" type="ORF">MENTE1834_LOCUS22607</name>
</gene>
<evidence type="ECO:0000313" key="2">
    <source>
        <dbReference type="Proteomes" id="UP001497535"/>
    </source>
</evidence>
<protein>
    <submittedName>
        <fullName evidence="1">Uncharacterized protein</fullName>
    </submittedName>
</protein>
<proteinExistence type="predicted"/>
<sequence length="49" mass="5450">MCTSSSNFKYSSKNFNNFSKDHSGSILFLLKISVSIFLGIFDSTSKMSC</sequence>
<comment type="caution">
    <text evidence="1">The sequence shown here is derived from an EMBL/GenBank/DDBJ whole genome shotgun (WGS) entry which is preliminary data.</text>
</comment>
<name>A0ACB0Z9U9_MELEN</name>
<keyword evidence="2" id="KW-1185">Reference proteome</keyword>